<dbReference type="Proteomes" id="UP000282423">
    <property type="component" value="Unassembled WGS sequence"/>
</dbReference>
<evidence type="ECO:0008006" key="3">
    <source>
        <dbReference type="Google" id="ProtNLM"/>
    </source>
</evidence>
<dbReference type="OrthoDB" id="7432683at2"/>
<dbReference type="RefSeq" id="WP_121123761.1">
    <property type="nucleotide sequence ID" value="NZ_RBWS01000007.1"/>
</dbReference>
<dbReference type="Pfam" id="PF13715">
    <property type="entry name" value="CarbopepD_reg_2"/>
    <property type="match status" value="1"/>
</dbReference>
<sequence length="94" mass="10055">MSLVAVQVFGRSQLKISGITSLAGEPLAGGAARIKGAQNGTVTDASGNYQIIAKDTDMLIFFFVGREKTEIAVNKKDHINLVLKESNCLIKKGF</sequence>
<dbReference type="SUPFAM" id="SSF49464">
    <property type="entry name" value="Carboxypeptidase regulatory domain-like"/>
    <property type="match status" value="1"/>
</dbReference>
<reference evidence="1 2" key="1">
    <citation type="submission" date="2018-10" db="EMBL/GenBank/DDBJ databases">
        <title>Sphingobacterium sp. M05W1-28.</title>
        <authorList>
            <person name="Cai H."/>
        </authorList>
    </citation>
    <scope>NUCLEOTIDE SEQUENCE [LARGE SCALE GENOMIC DNA]</scope>
    <source>
        <strain evidence="1 2">M05W1-28</strain>
    </source>
</reference>
<keyword evidence="2" id="KW-1185">Reference proteome</keyword>
<comment type="caution">
    <text evidence="1">The sequence shown here is derived from an EMBL/GenBank/DDBJ whole genome shotgun (WGS) entry which is preliminary data.</text>
</comment>
<name>A0A420W001_9SPHI</name>
<organism evidence="1 2">
    <name type="scientific">Sphingobacterium puteale</name>
    <dbReference type="NCBI Taxonomy" id="2420510"/>
    <lineage>
        <taxon>Bacteria</taxon>
        <taxon>Pseudomonadati</taxon>
        <taxon>Bacteroidota</taxon>
        <taxon>Sphingobacteriia</taxon>
        <taxon>Sphingobacteriales</taxon>
        <taxon>Sphingobacteriaceae</taxon>
        <taxon>Sphingobacterium</taxon>
    </lineage>
</organism>
<dbReference type="AlphaFoldDB" id="A0A420W001"/>
<dbReference type="EMBL" id="RBWS01000007">
    <property type="protein sequence ID" value="RKO71729.1"/>
    <property type="molecule type" value="Genomic_DNA"/>
</dbReference>
<accession>A0A420W001</accession>
<proteinExistence type="predicted"/>
<evidence type="ECO:0000313" key="2">
    <source>
        <dbReference type="Proteomes" id="UP000282423"/>
    </source>
</evidence>
<gene>
    <name evidence="1" type="ORF">D7322_09960</name>
</gene>
<evidence type="ECO:0000313" key="1">
    <source>
        <dbReference type="EMBL" id="RKO71729.1"/>
    </source>
</evidence>
<dbReference type="InterPro" id="IPR008969">
    <property type="entry name" value="CarboxyPept-like_regulatory"/>
</dbReference>
<protein>
    <recommendedName>
        <fullName evidence="3">Carboxypeptidase-like regulatory domain-containing protein</fullName>
    </recommendedName>
</protein>